<feature type="region of interest" description="Disordered" evidence="1">
    <location>
        <begin position="215"/>
        <end position="238"/>
    </location>
</feature>
<accession>A0ABW0JP09</accession>
<evidence type="ECO:0008006" key="4">
    <source>
        <dbReference type="Google" id="ProtNLM"/>
    </source>
</evidence>
<dbReference type="RefSeq" id="WP_377306398.1">
    <property type="nucleotide sequence ID" value="NZ_JBHSMK010000009.1"/>
</dbReference>
<gene>
    <name evidence="2" type="ORF">ACFPME_14670</name>
</gene>
<reference evidence="3" key="1">
    <citation type="journal article" date="2019" name="Int. J. Syst. Evol. Microbiol.">
        <title>The Global Catalogue of Microorganisms (GCM) 10K type strain sequencing project: providing services to taxonomists for standard genome sequencing and annotation.</title>
        <authorList>
            <consortium name="The Broad Institute Genomics Platform"/>
            <consortium name="The Broad Institute Genome Sequencing Center for Infectious Disease"/>
            <person name="Wu L."/>
            <person name="Ma J."/>
        </authorList>
    </citation>
    <scope>NUCLEOTIDE SEQUENCE [LARGE SCALE GENOMIC DNA]</scope>
    <source>
        <strain evidence="3">JCM 17130</strain>
    </source>
</reference>
<dbReference type="EMBL" id="JBHSMK010000009">
    <property type="protein sequence ID" value="MFC5437804.1"/>
    <property type="molecule type" value="Genomic_DNA"/>
</dbReference>
<proteinExistence type="predicted"/>
<comment type="caution">
    <text evidence="2">The sequence shown here is derived from an EMBL/GenBank/DDBJ whole genome shotgun (WGS) entry which is preliminary data.</text>
</comment>
<organism evidence="2 3">
    <name type="scientific">Rhodanobacter umsongensis</name>
    <dbReference type="NCBI Taxonomy" id="633153"/>
    <lineage>
        <taxon>Bacteria</taxon>
        <taxon>Pseudomonadati</taxon>
        <taxon>Pseudomonadota</taxon>
        <taxon>Gammaproteobacteria</taxon>
        <taxon>Lysobacterales</taxon>
        <taxon>Rhodanobacteraceae</taxon>
        <taxon>Rhodanobacter</taxon>
    </lineage>
</organism>
<evidence type="ECO:0000313" key="3">
    <source>
        <dbReference type="Proteomes" id="UP001596013"/>
    </source>
</evidence>
<evidence type="ECO:0000256" key="1">
    <source>
        <dbReference type="SAM" id="MobiDB-lite"/>
    </source>
</evidence>
<evidence type="ECO:0000313" key="2">
    <source>
        <dbReference type="EMBL" id="MFC5437804.1"/>
    </source>
</evidence>
<sequence>MPSSISSSDIVARDAGVRPGRVRLTASDRPGVAQPVPERDIPAQPWRTIWLGAAVLALLALGAWEWHWRAFGVAPSYRNSNGAWAQQRLRIDHGEGNQTVLIGSSRVLFDVQLPQWQQITGQRPIQLALEGTSPVPILEDLAADPHFTGRLLIGVAPSLFFSGQAFRGDVLAYTRKQSPSQRVGHWLSAHLLEPFLAFDDPDFALDTVLKRQPWPVRPGTHPRPAVRKLANSGADRNTQMWPKLETDASYRALARGIWMQMITAPPPPEMATPAGLQRVIDTQIARAAAAVATLRARGVSVVFVRMPSIGPFHAMEEKVLPRARTWDVLLQRTHAPGIHFTDYPQLQNYQQPEWSHLSAPEAKRFTIALVPIVERMFSTSTPPSG</sequence>
<protein>
    <recommendedName>
        <fullName evidence="4">SGNH hydrolase-type esterase domain-containing protein</fullName>
    </recommendedName>
</protein>
<name>A0ABW0JP09_9GAMM</name>
<keyword evidence="3" id="KW-1185">Reference proteome</keyword>
<dbReference type="Proteomes" id="UP001596013">
    <property type="component" value="Unassembled WGS sequence"/>
</dbReference>